<dbReference type="EMBL" id="CYXM01000004">
    <property type="protein sequence ID" value="CUM91736.1"/>
    <property type="molecule type" value="Genomic_DNA"/>
</dbReference>
<evidence type="ECO:0000256" key="2">
    <source>
        <dbReference type="ARBA" id="ARBA00022692"/>
    </source>
</evidence>
<reference evidence="7 9" key="1">
    <citation type="submission" date="2015-09" db="EMBL/GenBank/DDBJ databases">
        <authorList>
            <consortium name="Pathogen Informatics"/>
        </authorList>
    </citation>
    <scope>NUCLEOTIDE SEQUENCE [LARGE SCALE GENOMIC DNA]</scope>
    <source>
        <strain evidence="7 9">2789STDY5834968</strain>
    </source>
</reference>
<dbReference type="Pfam" id="PF12698">
    <property type="entry name" value="ABC2_membrane_3"/>
    <property type="match status" value="1"/>
</dbReference>
<feature type="transmembrane region" description="Helical" evidence="5">
    <location>
        <begin position="244"/>
        <end position="264"/>
    </location>
</feature>
<comment type="subcellular location">
    <subcellularLocation>
        <location evidence="1">Membrane</location>
        <topology evidence="1">Multi-pass membrane protein</topology>
    </subcellularLocation>
</comment>
<reference evidence="8 10" key="2">
    <citation type="submission" date="2018-08" db="EMBL/GenBank/DDBJ databases">
        <title>A genome reference for cultivated species of the human gut microbiota.</title>
        <authorList>
            <person name="Zou Y."/>
            <person name="Xue W."/>
            <person name="Luo G."/>
        </authorList>
    </citation>
    <scope>NUCLEOTIDE SEQUENCE [LARGE SCALE GENOMIC DNA]</scope>
    <source>
        <strain evidence="8 10">AM30-13AC</strain>
    </source>
</reference>
<evidence type="ECO:0000313" key="8">
    <source>
        <dbReference type="EMBL" id="RHD94311.1"/>
    </source>
</evidence>
<name>A0A173SP33_9FIRM</name>
<sequence length="396" mass="43682">MNGLKLFFHNSKYTMLSMFRLKVTLFWTLAFPLLLATFMYMAFGNLFEKDEMFKTINVAVVESENDDTLMSVLESLDVNHTDSASKSDDKADSSNSFSDLINMKLMDSSAAIKALNDKKVTGIIYTEDASLVVDENSYNATILESILTQYKQQKNVFANIAKTNPAALETAIAGLSDTTSEYKEISLSSGNQDEYTNYFYAVFAMSCLFASFSAVSSTCRLLADTSPLGMRKSLVPACKNTLIFSEYISLLSIHFAVELIALAYMTLLGVDFGNKYPAIILTLFFGCMIGLSIGVIIGAIPKLTEGSKIGISVGIGMVLSVLADLCANGIKDMVEHKLPIANRLNPACLISDCFYSLNVYDSYDRFFRNISIMAVESVILLIIAFVLLRREKYASI</sequence>
<dbReference type="InterPro" id="IPR013525">
    <property type="entry name" value="ABC2_TM"/>
</dbReference>
<dbReference type="Proteomes" id="UP000284835">
    <property type="component" value="Unassembled WGS sequence"/>
</dbReference>
<keyword evidence="2 5" id="KW-0812">Transmembrane</keyword>
<evidence type="ECO:0000256" key="3">
    <source>
        <dbReference type="ARBA" id="ARBA00022989"/>
    </source>
</evidence>
<keyword evidence="4 5" id="KW-0472">Membrane</keyword>
<proteinExistence type="predicted"/>
<evidence type="ECO:0000256" key="1">
    <source>
        <dbReference type="ARBA" id="ARBA00004141"/>
    </source>
</evidence>
<evidence type="ECO:0000313" key="7">
    <source>
        <dbReference type="EMBL" id="CUM91736.1"/>
    </source>
</evidence>
<feature type="transmembrane region" description="Helical" evidence="5">
    <location>
        <begin position="309"/>
        <end position="330"/>
    </location>
</feature>
<dbReference type="AlphaFoldDB" id="A0A173SP33"/>
<dbReference type="RefSeq" id="WP_055237833.1">
    <property type="nucleotide sequence ID" value="NZ_CYXM01000004.1"/>
</dbReference>
<dbReference type="EMBL" id="QSJS01000009">
    <property type="protein sequence ID" value="RHD94311.1"/>
    <property type="molecule type" value="Genomic_DNA"/>
</dbReference>
<dbReference type="GO" id="GO:0140359">
    <property type="term" value="F:ABC-type transporter activity"/>
    <property type="evidence" value="ECO:0007669"/>
    <property type="project" value="InterPro"/>
</dbReference>
<evidence type="ECO:0000313" key="10">
    <source>
        <dbReference type="Proteomes" id="UP000284835"/>
    </source>
</evidence>
<evidence type="ECO:0000259" key="6">
    <source>
        <dbReference type="Pfam" id="PF12698"/>
    </source>
</evidence>
<protein>
    <submittedName>
        <fullName evidence="8">ABC transporter permease</fullName>
    </submittedName>
    <submittedName>
        <fullName evidence="7">ABC-2 family transporter protein</fullName>
    </submittedName>
</protein>
<feature type="transmembrane region" description="Helical" evidence="5">
    <location>
        <begin position="366"/>
        <end position="388"/>
    </location>
</feature>
<evidence type="ECO:0000256" key="4">
    <source>
        <dbReference type="ARBA" id="ARBA00023136"/>
    </source>
</evidence>
<feature type="transmembrane region" description="Helical" evidence="5">
    <location>
        <begin position="276"/>
        <end position="297"/>
    </location>
</feature>
<dbReference type="OrthoDB" id="9771731at2"/>
<organism evidence="7 9">
    <name type="scientific">Agathobacter rectalis</name>
    <dbReference type="NCBI Taxonomy" id="39491"/>
    <lineage>
        <taxon>Bacteria</taxon>
        <taxon>Bacillati</taxon>
        <taxon>Bacillota</taxon>
        <taxon>Clostridia</taxon>
        <taxon>Lachnospirales</taxon>
        <taxon>Lachnospiraceae</taxon>
        <taxon>Agathobacter</taxon>
    </lineage>
</organism>
<feature type="domain" description="ABC-2 type transporter transmembrane" evidence="6">
    <location>
        <begin position="22"/>
        <end position="385"/>
    </location>
</feature>
<dbReference type="GO" id="GO:0016020">
    <property type="term" value="C:membrane"/>
    <property type="evidence" value="ECO:0007669"/>
    <property type="project" value="UniProtKB-SubCell"/>
</dbReference>
<gene>
    <name evidence="8" type="ORF">DW775_08330</name>
    <name evidence="7" type="ORF">ERS852580_01147</name>
</gene>
<keyword evidence="3 5" id="KW-1133">Transmembrane helix</keyword>
<feature type="transmembrane region" description="Helical" evidence="5">
    <location>
        <begin position="21"/>
        <end position="43"/>
    </location>
</feature>
<evidence type="ECO:0000313" key="9">
    <source>
        <dbReference type="Proteomes" id="UP000095673"/>
    </source>
</evidence>
<dbReference type="Proteomes" id="UP000095673">
    <property type="component" value="Unassembled WGS sequence"/>
</dbReference>
<accession>A0A173SP33</accession>
<evidence type="ECO:0000256" key="5">
    <source>
        <dbReference type="SAM" id="Phobius"/>
    </source>
</evidence>